<gene>
    <name evidence="3" type="ORF">E6O75_ATG02335</name>
</gene>
<keyword evidence="2" id="KW-0472">Membrane</keyword>
<feature type="transmembrane region" description="Helical" evidence="2">
    <location>
        <begin position="230"/>
        <end position="249"/>
    </location>
</feature>
<feature type="compositionally biased region" description="Basic and acidic residues" evidence="1">
    <location>
        <begin position="416"/>
        <end position="426"/>
    </location>
</feature>
<keyword evidence="4" id="KW-1185">Reference proteome</keyword>
<keyword evidence="2" id="KW-0812">Transmembrane</keyword>
<feature type="transmembrane region" description="Helical" evidence="2">
    <location>
        <begin position="200"/>
        <end position="218"/>
    </location>
</feature>
<dbReference type="Proteomes" id="UP000298493">
    <property type="component" value="Unassembled WGS sequence"/>
</dbReference>
<feature type="transmembrane region" description="Helical" evidence="2">
    <location>
        <begin position="42"/>
        <end position="60"/>
    </location>
</feature>
<evidence type="ECO:0000313" key="4">
    <source>
        <dbReference type="Proteomes" id="UP000298493"/>
    </source>
</evidence>
<dbReference type="STRING" id="86259.A0A4Z1PKG4"/>
<keyword evidence="2" id="KW-1133">Transmembrane helix</keyword>
<sequence length="478" mass="54491">MAPLSNLQSLPLLVSRTTLPINATFGNWRKEKNPEVYVVESWGEGFMFGALLIMSCITISNMRKGVFLHKLILLEVAVPIFDQWTHSPDLLLLAMTHGTFCFFSFEGYGWYLSSTAALLYLSYFTHNIVAWKKIKPFFSGPQASFRPCVCRWVTLIYLTTLASTTPALIFEVYNNFMFFNNKSELYRKARPYEPLMRDPWWIFSCGVLLHVTRKAFSLKIFTLVRKSPRFGILLIAIFLAISFTIMDILSSVVKGLSTTDGINPYWKLALAFKCLTDNIMLDDFKSVLQRLGAVKLDGTDAMQTNSLNMTPNEKAALGADEDETISHEHRLHIENIDSNDSRRWMAPQREERTSLSGRVLDDGEDLDSYGRSRRKQSIASSTVGKFGVKIPHLPNLSFLKSRAEREAKKNMQKNVHYGERDFEKRQGSPKRFGSMSEGTGKGEEEEGEIPPWERVDFITALMDPDVEAQAGPKKKKRW</sequence>
<accession>A0A4Z1PKG4</accession>
<feature type="transmembrane region" description="Helical" evidence="2">
    <location>
        <begin position="108"/>
        <end position="131"/>
    </location>
</feature>
<feature type="transmembrane region" description="Helical" evidence="2">
    <location>
        <begin position="152"/>
        <end position="173"/>
    </location>
</feature>
<organism evidence="3 4">
    <name type="scientific">Venturia nashicola</name>
    <dbReference type="NCBI Taxonomy" id="86259"/>
    <lineage>
        <taxon>Eukaryota</taxon>
        <taxon>Fungi</taxon>
        <taxon>Dikarya</taxon>
        <taxon>Ascomycota</taxon>
        <taxon>Pezizomycotina</taxon>
        <taxon>Dothideomycetes</taxon>
        <taxon>Pleosporomycetidae</taxon>
        <taxon>Venturiales</taxon>
        <taxon>Venturiaceae</taxon>
        <taxon>Venturia</taxon>
    </lineage>
</organism>
<feature type="transmembrane region" description="Helical" evidence="2">
    <location>
        <begin position="67"/>
        <end position="85"/>
    </location>
</feature>
<proteinExistence type="predicted"/>
<dbReference type="PANTHER" id="PTHR42029">
    <property type="entry name" value="AN04G07800"/>
    <property type="match status" value="1"/>
</dbReference>
<evidence type="ECO:0000256" key="2">
    <source>
        <dbReference type="SAM" id="Phobius"/>
    </source>
</evidence>
<evidence type="ECO:0000256" key="1">
    <source>
        <dbReference type="SAM" id="MobiDB-lite"/>
    </source>
</evidence>
<protein>
    <submittedName>
        <fullName evidence="3">Uncharacterized protein</fullName>
    </submittedName>
</protein>
<comment type="caution">
    <text evidence="3">The sequence shown here is derived from an EMBL/GenBank/DDBJ whole genome shotgun (WGS) entry which is preliminary data.</text>
</comment>
<dbReference type="PANTHER" id="PTHR42029:SF3">
    <property type="entry name" value="AN04G07800"/>
    <property type="match status" value="1"/>
</dbReference>
<feature type="region of interest" description="Disordered" evidence="1">
    <location>
        <begin position="407"/>
        <end position="453"/>
    </location>
</feature>
<feature type="region of interest" description="Disordered" evidence="1">
    <location>
        <begin position="345"/>
        <end position="381"/>
    </location>
</feature>
<dbReference type="EMBL" id="SNSC02000005">
    <property type="protein sequence ID" value="TID23970.1"/>
    <property type="molecule type" value="Genomic_DNA"/>
</dbReference>
<name>A0A4Z1PKG4_9PEZI</name>
<dbReference type="AlphaFoldDB" id="A0A4Z1PKG4"/>
<reference evidence="3 4" key="1">
    <citation type="submission" date="2019-04" db="EMBL/GenBank/DDBJ databases">
        <title>High contiguity whole genome sequence and gene annotation resource for two Venturia nashicola isolates.</title>
        <authorList>
            <person name="Prokchorchik M."/>
            <person name="Won K."/>
            <person name="Lee Y."/>
            <person name="Choi E.D."/>
            <person name="Segonzac C."/>
            <person name="Sohn K.H."/>
        </authorList>
    </citation>
    <scope>NUCLEOTIDE SEQUENCE [LARGE SCALE GENOMIC DNA]</scope>
    <source>
        <strain evidence="3 4">PRI2</strain>
    </source>
</reference>
<evidence type="ECO:0000313" key="3">
    <source>
        <dbReference type="EMBL" id="TID23970.1"/>
    </source>
</evidence>